<organism evidence="1 2">
    <name type="scientific">Streptomyces musisoli</name>
    <dbReference type="NCBI Taxonomy" id="2802280"/>
    <lineage>
        <taxon>Bacteria</taxon>
        <taxon>Bacillati</taxon>
        <taxon>Actinomycetota</taxon>
        <taxon>Actinomycetes</taxon>
        <taxon>Kitasatosporales</taxon>
        <taxon>Streptomycetaceae</taxon>
        <taxon>Streptomyces</taxon>
    </lineage>
</organism>
<evidence type="ECO:0000313" key="2">
    <source>
        <dbReference type="Proteomes" id="UP000621386"/>
    </source>
</evidence>
<proteinExistence type="predicted"/>
<evidence type="ECO:0000313" key="1">
    <source>
        <dbReference type="EMBL" id="MBL1109631.1"/>
    </source>
</evidence>
<dbReference type="Proteomes" id="UP000621386">
    <property type="component" value="Unassembled WGS sequence"/>
</dbReference>
<dbReference type="InterPro" id="IPR036471">
    <property type="entry name" value="Colicin_D_sf"/>
</dbReference>
<gene>
    <name evidence="1" type="ORF">JK361_34485</name>
</gene>
<keyword evidence="2" id="KW-1185">Reference proteome</keyword>
<dbReference type="RefSeq" id="WP_201825949.1">
    <property type="nucleotide sequence ID" value="NZ_JAERRH010000022.1"/>
</dbReference>
<evidence type="ECO:0008006" key="3">
    <source>
        <dbReference type="Google" id="ProtNLM"/>
    </source>
</evidence>
<name>A0ABS1PCM5_9ACTN</name>
<comment type="caution">
    <text evidence="1">The sequence shown here is derived from an EMBL/GenBank/DDBJ whole genome shotgun (WGS) entry which is preliminary data.</text>
</comment>
<sequence length="264" mass="28124">MTYSGEELADVAALLGDDLTFNPYWLHDKTVTPVSVGTQLDAALSRRVTAGSRAVGASHVVCAELAGTGAPVIRAIQLPVWADRADIGPPSLLWTPRRDGAVLFPEPGYVLVAGTATFMSAAVGEGVDAARARFGRQARALADRHPSLTVTAASYPPAHSAWSHPAEVDPQSSAARQLALLNDFAQANLPAPDFAHGWWEARRASQAKGERVQGPLAELFDQVFMTLEDYSVDPDLAEPGDLSDAELRAAVDDIWTAFNRAENA</sequence>
<dbReference type="Gene3D" id="1.20.120.650">
    <property type="entry name" value="Colicin D"/>
    <property type="match status" value="1"/>
</dbReference>
<dbReference type="EMBL" id="JAERRH010000022">
    <property type="protein sequence ID" value="MBL1109631.1"/>
    <property type="molecule type" value="Genomic_DNA"/>
</dbReference>
<reference evidence="1 2" key="1">
    <citation type="submission" date="2021-01" db="EMBL/GenBank/DDBJ databases">
        <title>WGS of actinomycetes isolated from Thailand.</title>
        <authorList>
            <person name="Thawai C."/>
        </authorList>
    </citation>
    <scope>NUCLEOTIDE SEQUENCE [LARGE SCALE GENOMIC DNA]</scope>
    <source>
        <strain evidence="1 2">CH5-8</strain>
    </source>
</reference>
<accession>A0ABS1PCM5</accession>
<protein>
    <recommendedName>
        <fullName evidence="3">Colicin D immunity protein domain-containing protein</fullName>
    </recommendedName>
</protein>